<sequence length="274" mass="29859">MIAKGLWISSGERLSALEERAYLFVMGAVQRNFDNVRGRAATAWLAKPAAAAIVLFARAITAVRAIWPESGVPAGRCIYFANHSSHGDFILIWAVLPPRLRRRTRPVAGADYWLKSKLNSFIGRDVFNAVLIERDREARTEDPIEQMANAIDAGSSLILFPEGTRNLTDVPLQPFKSGLFHLAKMRPDIDLVPVWINNLNRVMPKGEFVPIPLICTVTFGDALRIGADEEKADFLARAQSALLALSPNQAGPNQAGPNQAGPKQAGPKQGGNGE</sequence>
<dbReference type="PANTHER" id="PTHR10434">
    <property type="entry name" value="1-ACYL-SN-GLYCEROL-3-PHOSPHATE ACYLTRANSFERASE"/>
    <property type="match status" value="1"/>
</dbReference>
<evidence type="ECO:0000313" key="7">
    <source>
        <dbReference type="Proteomes" id="UP000543836"/>
    </source>
</evidence>
<evidence type="ECO:0000259" key="5">
    <source>
        <dbReference type="SMART" id="SM00563"/>
    </source>
</evidence>
<comment type="caution">
    <text evidence="6">The sequence shown here is derived from an EMBL/GenBank/DDBJ whole genome shotgun (WGS) entry which is preliminary data.</text>
</comment>
<evidence type="ECO:0000313" key="6">
    <source>
        <dbReference type="EMBL" id="MBB4566360.1"/>
    </source>
</evidence>
<dbReference type="EMBL" id="JACIIG010000001">
    <property type="protein sequence ID" value="MBB4566360.1"/>
    <property type="molecule type" value="Genomic_DNA"/>
</dbReference>
<feature type="domain" description="Phospholipid/glycerol acyltransferase" evidence="5">
    <location>
        <begin position="77"/>
        <end position="199"/>
    </location>
</feature>
<dbReference type="GO" id="GO:0003841">
    <property type="term" value="F:1-acylglycerol-3-phosphate O-acyltransferase activity"/>
    <property type="evidence" value="ECO:0007669"/>
    <property type="project" value="TreeGrafter"/>
</dbReference>
<dbReference type="PANTHER" id="PTHR10434:SF11">
    <property type="entry name" value="1-ACYL-SN-GLYCEROL-3-PHOSPHATE ACYLTRANSFERASE"/>
    <property type="match status" value="1"/>
</dbReference>
<keyword evidence="7" id="KW-1185">Reference proteome</keyword>
<keyword evidence="3 6" id="KW-0012">Acyltransferase</keyword>
<dbReference type="Proteomes" id="UP000543836">
    <property type="component" value="Unassembled WGS sequence"/>
</dbReference>
<reference evidence="6 7" key="1">
    <citation type="submission" date="2020-08" db="EMBL/GenBank/DDBJ databases">
        <title>Genomic Encyclopedia of Type Strains, Phase IV (KMG-V): Genome sequencing to study the core and pangenomes of soil and plant-associated prokaryotes.</title>
        <authorList>
            <person name="Whitman W."/>
        </authorList>
    </citation>
    <scope>NUCLEOTIDE SEQUENCE [LARGE SCALE GENOMIC DNA]</scope>
    <source>
        <strain evidence="6 7">SEMIA 492</strain>
    </source>
</reference>
<protein>
    <submittedName>
        <fullName evidence="6">1-acyl-sn-glycerol-3-phosphate acyltransferase</fullName>
    </submittedName>
</protein>
<feature type="compositionally biased region" description="Polar residues" evidence="4">
    <location>
        <begin position="247"/>
        <end position="257"/>
    </location>
</feature>
<gene>
    <name evidence="6" type="ORF">GGE60_000448</name>
</gene>
<name>A0A7W6ZPU5_9HYPH</name>
<evidence type="ECO:0000256" key="3">
    <source>
        <dbReference type="ARBA" id="ARBA00023315"/>
    </source>
</evidence>
<evidence type="ECO:0000256" key="4">
    <source>
        <dbReference type="SAM" id="MobiDB-lite"/>
    </source>
</evidence>
<evidence type="ECO:0000256" key="1">
    <source>
        <dbReference type="ARBA" id="ARBA00005189"/>
    </source>
</evidence>
<feature type="region of interest" description="Disordered" evidence="4">
    <location>
        <begin position="246"/>
        <end position="274"/>
    </location>
</feature>
<comment type="pathway">
    <text evidence="1">Lipid metabolism.</text>
</comment>
<proteinExistence type="predicted"/>
<dbReference type="GO" id="GO:0006654">
    <property type="term" value="P:phosphatidic acid biosynthetic process"/>
    <property type="evidence" value="ECO:0007669"/>
    <property type="project" value="TreeGrafter"/>
</dbReference>
<evidence type="ECO:0000256" key="2">
    <source>
        <dbReference type="ARBA" id="ARBA00022679"/>
    </source>
</evidence>
<organism evidence="6 7">
    <name type="scientific">Rhizobium leucaenae</name>
    <dbReference type="NCBI Taxonomy" id="29450"/>
    <lineage>
        <taxon>Bacteria</taxon>
        <taxon>Pseudomonadati</taxon>
        <taxon>Pseudomonadota</taxon>
        <taxon>Alphaproteobacteria</taxon>
        <taxon>Hyphomicrobiales</taxon>
        <taxon>Rhizobiaceae</taxon>
        <taxon>Rhizobium/Agrobacterium group</taxon>
        <taxon>Rhizobium</taxon>
    </lineage>
</organism>
<dbReference type="Pfam" id="PF01553">
    <property type="entry name" value="Acyltransferase"/>
    <property type="match status" value="1"/>
</dbReference>
<dbReference type="SUPFAM" id="SSF69593">
    <property type="entry name" value="Glycerol-3-phosphate (1)-acyltransferase"/>
    <property type="match status" value="1"/>
</dbReference>
<keyword evidence="2 6" id="KW-0808">Transferase</keyword>
<accession>A0A7W6ZPU5</accession>
<dbReference type="InterPro" id="IPR002123">
    <property type="entry name" value="Plipid/glycerol_acylTrfase"/>
</dbReference>
<dbReference type="SMART" id="SM00563">
    <property type="entry name" value="PlsC"/>
    <property type="match status" value="1"/>
</dbReference>
<dbReference type="CDD" id="cd07989">
    <property type="entry name" value="LPLAT_AGPAT-like"/>
    <property type="match status" value="1"/>
</dbReference>
<dbReference type="AlphaFoldDB" id="A0A7W6ZPU5"/>